<sequence length="167" mass="17286">MRSLIVVGVLLVAAVVSVVTALVRDTASGAVPGACAEGAPVADLTLPEGPDQVTVKVFNGSGRPGVADSLTTDFVNRRFRTEKPAKSKKKVDGVALLRFGPEGVGSAQLVRALFLGDAETQYEAKRKGKVVEVVVGGGFRQLATFTEANQSLAQLGEPELPPGACRA</sequence>
<accession>U5W1C6</accession>
<protein>
    <recommendedName>
        <fullName evidence="1">LytR/CpsA/Psr regulator C-terminal domain-containing protein</fullName>
    </recommendedName>
</protein>
<organism evidence="2 3">
    <name type="scientific">Actinoplanes friuliensis DSM 7358</name>
    <dbReference type="NCBI Taxonomy" id="1246995"/>
    <lineage>
        <taxon>Bacteria</taxon>
        <taxon>Bacillati</taxon>
        <taxon>Actinomycetota</taxon>
        <taxon>Actinomycetes</taxon>
        <taxon>Micromonosporales</taxon>
        <taxon>Micromonosporaceae</taxon>
        <taxon>Actinoplanes</taxon>
    </lineage>
</organism>
<feature type="domain" description="LytR/CpsA/Psr regulator C-terminal" evidence="1">
    <location>
        <begin position="52"/>
        <end position="139"/>
    </location>
</feature>
<gene>
    <name evidence="2" type="ORF">AFR_17140</name>
</gene>
<dbReference type="KEGG" id="afs:AFR_17140"/>
<dbReference type="Proteomes" id="UP000017746">
    <property type="component" value="Chromosome"/>
</dbReference>
<dbReference type="HOGENOM" id="CLU_126943_0_0_11"/>
<dbReference type="Pfam" id="PF13399">
    <property type="entry name" value="LytR_C"/>
    <property type="match status" value="1"/>
</dbReference>
<dbReference type="eggNOG" id="ENOG5032WRF">
    <property type="taxonomic scope" value="Bacteria"/>
</dbReference>
<proteinExistence type="predicted"/>
<dbReference type="EMBL" id="CP006272">
    <property type="protein sequence ID" value="AGZ41706.1"/>
    <property type="molecule type" value="Genomic_DNA"/>
</dbReference>
<reference evidence="2 3" key="1">
    <citation type="journal article" date="2014" name="J. Biotechnol.">
        <title>Complete genome sequence of the actinobacterium Actinoplanes friuliensis HAG 010964, producer of the lipopeptide antibiotic friulimycin.</title>
        <authorList>
            <person name="Ruckert C."/>
            <person name="Szczepanowski R."/>
            <person name="Albersmeier A."/>
            <person name="Goesmann A."/>
            <person name="Fischer N."/>
            <person name="Steinkamper A."/>
            <person name="Puhler A."/>
            <person name="Biener R."/>
            <person name="Schwartz D."/>
            <person name="Kalinowski J."/>
        </authorList>
    </citation>
    <scope>NUCLEOTIDE SEQUENCE [LARGE SCALE GENOMIC DNA]</scope>
    <source>
        <strain evidence="2 3">DSM 7358</strain>
    </source>
</reference>
<dbReference type="RefSeq" id="WP_023361887.1">
    <property type="nucleotide sequence ID" value="NC_022657.1"/>
</dbReference>
<evidence type="ECO:0000259" key="1">
    <source>
        <dbReference type="Pfam" id="PF13399"/>
    </source>
</evidence>
<dbReference type="PATRIC" id="fig|1246995.3.peg.3477"/>
<evidence type="ECO:0000313" key="2">
    <source>
        <dbReference type="EMBL" id="AGZ41706.1"/>
    </source>
</evidence>
<keyword evidence="3" id="KW-1185">Reference proteome</keyword>
<dbReference type="AlphaFoldDB" id="U5W1C6"/>
<dbReference type="STRING" id="1246995.AFR_17140"/>
<name>U5W1C6_9ACTN</name>
<dbReference type="InterPro" id="IPR027381">
    <property type="entry name" value="LytR/CpsA/Psr_C"/>
</dbReference>
<evidence type="ECO:0000313" key="3">
    <source>
        <dbReference type="Proteomes" id="UP000017746"/>
    </source>
</evidence>